<evidence type="ECO:0000313" key="2">
    <source>
        <dbReference type="EMBL" id="QUX24899.1"/>
    </source>
</evidence>
<evidence type="ECO:0000256" key="1">
    <source>
        <dbReference type="SAM" id="MobiDB-lite"/>
    </source>
</evidence>
<dbReference type="RefSeq" id="WP_220560365.1">
    <property type="nucleotide sequence ID" value="NZ_CP074133.1"/>
</dbReference>
<sequence length="199" mass="22268">MAVQKEKIPLDESWLRGRKPTGMADLDAARPVALELLNRRRFDAAARLCTELLASGAGFMREAGEEGDRMRRLLKACRDAARARVGAQGAVPRARRGGEPSRQRKRAQQRVNGGAPSRENAGGAASPKVVMPSGDDAAFPRVRWLIKRDPATALSLCDRVLADLRRMPEAEGREQTLARWTRLRRYAENETRRRSRSRK</sequence>
<evidence type="ECO:0000313" key="3">
    <source>
        <dbReference type="Proteomes" id="UP000676079"/>
    </source>
</evidence>
<feature type="region of interest" description="Disordered" evidence="1">
    <location>
        <begin position="85"/>
        <end position="133"/>
    </location>
</feature>
<dbReference type="Proteomes" id="UP000676079">
    <property type="component" value="Chromosome"/>
</dbReference>
<protein>
    <submittedName>
        <fullName evidence="2">Uncharacterized protein</fullName>
    </submittedName>
</protein>
<organism evidence="2 3">
    <name type="scientific">Nocardiopsis changdeensis</name>
    <dbReference type="NCBI Taxonomy" id="2831969"/>
    <lineage>
        <taxon>Bacteria</taxon>
        <taxon>Bacillati</taxon>
        <taxon>Actinomycetota</taxon>
        <taxon>Actinomycetes</taxon>
        <taxon>Streptosporangiales</taxon>
        <taxon>Nocardiopsidaceae</taxon>
        <taxon>Nocardiopsis</taxon>
    </lineage>
</organism>
<name>A0ABX8BUL9_9ACTN</name>
<gene>
    <name evidence="2" type="ORF">KGD84_11895</name>
</gene>
<accession>A0ABX8BUL9</accession>
<proteinExistence type="predicted"/>
<dbReference type="EMBL" id="CP074133">
    <property type="protein sequence ID" value="QUX24899.1"/>
    <property type="molecule type" value="Genomic_DNA"/>
</dbReference>
<reference evidence="2 3" key="1">
    <citation type="submission" date="2021-05" db="EMBL/GenBank/DDBJ databases">
        <title>Direct Submission.</title>
        <authorList>
            <person name="Li K."/>
            <person name="Gao J."/>
        </authorList>
    </citation>
    <scope>NUCLEOTIDE SEQUENCE [LARGE SCALE GENOMIC DNA]</scope>
    <source>
        <strain evidence="2 3">Mg02</strain>
    </source>
</reference>
<keyword evidence="3" id="KW-1185">Reference proteome</keyword>